<evidence type="ECO:0000313" key="7">
    <source>
        <dbReference type="EMBL" id="KKU20445.1"/>
    </source>
</evidence>
<dbReference type="Proteomes" id="UP000034107">
    <property type="component" value="Unassembled WGS sequence"/>
</dbReference>
<sequence>MKGFKDWLALIGFVVLSQAAGAVGSLFTFSAIAGWYLQLARPALSPPNWVFGPVWNTLYILMGVAAFLVWKRGSGPRVRRALLVFGLQLSLNALWSVLFFGLQSPALGLMCIAALWLSIVWTIVLFGKVSRPAARLLWPYLAWVTFASYLNAAIWLLN</sequence>
<proteinExistence type="inferred from homology"/>
<dbReference type="InterPro" id="IPR004307">
    <property type="entry name" value="TspO_MBR"/>
</dbReference>
<keyword evidence="5 6" id="KW-0472">Membrane</keyword>
<feature type="transmembrane region" description="Helical" evidence="6">
    <location>
        <begin position="7"/>
        <end position="37"/>
    </location>
</feature>
<comment type="similarity">
    <text evidence="2">Belongs to the TspO/BZRP family.</text>
</comment>
<protein>
    <submittedName>
        <fullName evidence="7">TspO and MBR like protein</fullName>
    </submittedName>
</protein>
<gene>
    <name evidence="7" type="ORF">UX31_C0041G0006</name>
</gene>
<organism evidence="7 8">
    <name type="scientific">Candidatus Nomurabacteria bacterium GW2011_GWA1_46_11</name>
    <dbReference type="NCBI Taxonomy" id="1618732"/>
    <lineage>
        <taxon>Bacteria</taxon>
        <taxon>Candidatus Nomuraibacteriota</taxon>
    </lineage>
</organism>
<feature type="transmembrane region" description="Helical" evidence="6">
    <location>
        <begin position="106"/>
        <end position="126"/>
    </location>
</feature>
<evidence type="ECO:0000256" key="4">
    <source>
        <dbReference type="ARBA" id="ARBA00022989"/>
    </source>
</evidence>
<dbReference type="EMBL" id="LCLS01000041">
    <property type="protein sequence ID" value="KKU20445.1"/>
    <property type="molecule type" value="Genomic_DNA"/>
</dbReference>
<evidence type="ECO:0000256" key="1">
    <source>
        <dbReference type="ARBA" id="ARBA00004141"/>
    </source>
</evidence>
<feature type="transmembrane region" description="Helical" evidence="6">
    <location>
        <begin position="138"/>
        <end position="157"/>
    </location>
</feature>
<dbReference type="GO" id="GO:0016020">
    <property type="term" value="C:membrane"/>
    <property type="evidence" value="ECO:0007669"/>
    <property type="project" value="UniProtKB-SubCell"/>
</dbReference>
<dbReference type="CDD" id="cd15904">
    <property type="entry name" value="TSPO_MBR"/>
    <property type="match status" value="1"/>
</dbReference>
<dbReference type="PANTHER" id="PTHR10057:SF0">
    <property type="entry name" value="TRANSLOCATOR PROTEIN"/>
    <property type="match status" value="1"/>
</dbReference>
<comment type="subcellular location">
    <subcellularLocation>
        <location evidence="1">Membrane</location>
        <topology evidence="1">Multi-pass membrane protein</topology>
    </subcellularLocation>
</comment>
<dbReference type="AlphaFoldDB" id="A0A0G1RHN6"/>
<evidence type="ECO:0000313" key="8">
    <source>
        <dbReference type="Proteomes" id="UP000034107"/>
    </source>
</evidence>
<keyword evidence="3 6" id="KW-0812">Transmembrane</keyword>
<dbReference type="PANTHER" id="PTHR10057">
    <property type="entry name" value="PERIPHERAL-TYPE BENZODIAZEPINE RECEPTOR"/>
    <property type="match status" value="1"/>
</dbReference>
<dbReference type="PIRSF" id="PIRSF005859">
    <property type="entry name" value="PBR"/>
    <property type="match status" value="1"/>
</dbReference>
<reference evidence="7 8" key="1">
    <citation type="journal article" date="2015" name="Nature">
        <title>rRNA introns, odd ribosomes, and small enigmatic genomes across a large radiation of phyla.</title>
        <authorList>
            <person name="Brown C.T."/>
            <person name="Hug L.A."/>
            <person name="Thomas B.C."/>
            <person name="Sharon I."/>
            <person name="Castelle C.J."/>
            <person name="Singh A."/>
            <person name="Wilkins M.J."/>
            <person name="Williams K.H."/>
            <person name="Banfield J.F."/>
        </authorList>
    </citation>
    <scope>NUCLEOTIDE SEQUENCE [LARGE SCALE GENOMIC DNA]</scope>
</reference>
<dbReference type="Gene3D" id="1.20.1260.100">
    <property type="entry name" value="TspO/MBR protein"/>
    <property type="match status" value="1"/>
</dbReference>
<keyword evidence="4 6" id="KW-1133">Transmembrane helix</keyword>
<dbReference type="GO" id="GO:0033013">
    <property type="term" value="P:tetrapyrrole metabolic process"/>
    <property type="evidence" value="ECO:0007669"/>
    <property type="project" value="UniProtKB-ARBA"/>
</dbReference>
<accession>A0A0G1RHN6</accession>
<dbReference type="Pfam" id="PF03073">
    <property type="entry name" value="TspO_MBR"/>
    <property type="match status" value="1"/>
</dbReference>
<evidence type="ECO:0000256" key="6">
    <source>
        <dbReference type="SAM" id="Phobius"/>
    </source>
</evidence>
<comment type="caution">
    <text evidence="7">The sequence shown here is derived from an EMBL/GenBank/DDBJ whole genome shotgun (WGS) entry which is preliminary data.</text>
</comment>
<evidence type="ECO:0000256" key="5">
    <source>
        <dbReference type="ARBA" id="ARBA00023136"/>
    </source>
</evidence>
<dbReference type="PATRIC" id="fig|1618732.3.peg.965"/>
<feature type="transmembrane region" description="Helical" evidence="6">
    <location>
        <begin position="49"/>
        <end position="70"/>
    </location>
</feature>
<name>A0A0G1RHN6_9BACT</name>
<dbReference type="FunFam" id="1.20.1260.100:FF:000001">
    <property type="entry name" value="translocator protein 2"/>
    <property type="match status" value="1"/>
</dbReference>
<evidence type="ECO:0000256" key="2">
    <source>
        <dbReference type="ARBA" id="ARBA00007524"/>
    </source>
</evidence>
<evidence type="ECO:0000256" key="3">
    <source>
        <dbReference type="ARBA" id="ARBA00022692"/>
    </source>
</evidence>
<dbReference type="InterPro" id="IPR038330">
    <property type="entry name" value="TspO/MBR-related_sf"/>
</dbReference>
<feature type="transmembrane region" description="Helical" evidence="6">
    <location>
        <begin position="82"/>
        <end position="100"/>
    </location>
</feature>